<evidence type="ECO:0000256" key="9">
    <source>
        <dbReference type="ARBA" id="ARBA00041184"/>
    </source>
</evidence>
<dbReference type="PANTHER" id="PTHR10920:SF18">
    <property type="entry name" value="RRNA METHYLTRANSFERASE 2, MITOCHONDRIAL"/>
    <property type="match status" value="1"/>
</dbReference>
<evidence type="ECO:0000313" key="17">
    <source>
        <dbReference type="EMBL" id="KAG9476980.1"/>
    </source>
</evidence>
<evidence type="ECO:0000256" key="2">
    <source>
        <dbReference type="ARBA" id="ARBA00009258"/>
    </source>
</evidence>
<dbReference type="OrthoDB" id="20105at2759"/>
<comment type="similarity">
    <text evidence="2">Belongs to the class I-like SAM-binding methyltransferase superfamily. RNA methyltransferase RlmE family.</text>
</comment>
<dbReference type="InterPro" id="IPR050082">
    <property type="entry name" value="RNA_methyltr_RlmE"/>
</dbReference>
<evidence type="ECO:0000256" key="12">
    <source>
        <dbReference type="ARBA" id="ARBA00076606"/>
    </source>
</evidence>
<evidence type="ECO:0000256" key="13">
    <source>
        <dbReference type="ARBA" id="ARBA00080354"/>
    </source>
</evidence>
<reference evidence="17" key="1">
    <citation type="thesis" date="2020" institute="ProQuest LLC" country="789 East Eisenhower Parkway, Ann Arbor, MI, USA">
        <title>Comparative Genomics and Chromosome Evolution.</title>
        <authorList>
            <person name="Mudd A.B."/>
        </authorList>
    </citation>
    <scope>NUCLEOTIDE SEQUENCE</scope>
    <source>
        <strain evidence="17">HN-11 Male</strain>
        <tissue evidence="17">Kidney and liver</tissue>
    </source>
</reference>
<name>A0A8J6EXR6_ELECQ</name>
<comment type="catalytic activity">
    <reaction evidence="10">
        <text>uridine(1369) in 16S rRNA + S-adenosyl-L-methionine = 2'-O-methyluridine(1369) in 16S rRNA + S-adenosyl-L-homocysteine + H(+)</text>
        <dbReference type="Rhea" id="RHEA:47764"/>
        <dbReference type="Rhea" id="RHEA-COMP:11903"/>
        <dbReference type="Rhea" id="RHEA-COMP:11904"/>
        <dbReference type="ChEBI" id="CHEBI:15378"/>
        <dbReference type="ChEBI" id="CHEBI:57856"/>
        <dbReference type="ChEBI" id="CHEBI:59789"/>
        <dbReference type="ChEBI" id="CHEBI:65315"/>
        <dbReference type="ChEBI" id="CHEBI:74478"/>
    </reaction>
</comment>
<dbReference type="PIRSF" id="PIRSF005461">
    <property type="entry name" value="23S_rRNA_mtase"/>
    <property type="match status" value="1"/>
</dbReference>
<dbReference type="InterPro" id="IPR002877">
    <property type="entry name" value="RNA_MeTrfase_FtsJ_dom"/>
</dbReference>
<protein>
    <recommendedName>
        <fullName evidence="9">rRNA methyltransferase 2, mitochondrial</fullName>
    </recommendedName>
    <alternativeName>
        <fullName evidence="14">16S rRNA (uridine(1369)-2'-O)-methyltransferase</fullName>
    </alternativeName>
    <alternativeName>
        <fullName evidence="12">16S rRNA [Um1369] 2'-O-methyltransferase</fullName>
    </alternativeName>
    <alternativeName>
        <fullName evidence="13">Protein ftsJ homolog 2</fullName>
    </alternativeName>
</protein>
<dbReference type="GO" id="GO:0008650">
    <property type="term" value="F:rRNA (uridine-2'-O-)-methyltransferase activity"/>
    <property type="evidence" value="ECO:0007669"/>
    <property type="project" value="TreeGrafter"/>
</dbReference>
<accession>A0A8J6EXR6</accession>
<keyword evidence="18" id="KW-1185">Reference proteome</keyword>
<evidence type="ECO:0000313" key="18">
    <source>
        <dbReference type="Proteomes" id="UP000770717"/>
    </source>
</evidence>
<evidence type="ECO:0000256" key="6">
    <source>
        <dbReference type="ARBA" id="ARBA00022691"/>
    </source>
</evidence>
<evidence type="ECO:0000256" key="4">
    <source>
        <dbReference type="ARBA" id="ARBA00022603"/>
    </source>
</evidence>
<dbReference type="Proteomes" id="UP000770717">
    <property type="component" value="Unassembled WGS sequence"/>
</dbReference>
<gene>
    <name evidence="17" type="ORF">GDO78_002392</name>
</gene>
<feature type="active site" description="Proton acceptor" evidence="15">
    <location>
        <position position="198"/>
    </location>
</feature>
<sequence length="248" mass="27578">MAAAVTRLWRRSSSLAQRRSLHITPRVQKAKTGAEQIWLTRQHKDPYVKAAHVQNYRCRSAFKLIEINKEHKILQPGNRVVDCGAAPGAWSQVLVDKVNALGQDPAVSVGFVLGVDLLHITPLEGATFLCKCDLTEPTTHRKIIDLLPSGQADVILSDMAPNASGIKELDHQRLVSMCLSLLDVSDTVLRPGGNFLCKIWDGGKSNLIRDKLQQRFQYVRIVKPKASRTESAEIYLLAKSHKKEKASN</sequence>
<dbReference type="Gene3D" id="3.40.50.150">
    <property type="entry name" value="Vaccinia Virus protein VP39"/>
    <property type="match status" value="1"/>
</dbReference>
<comment type="function">
    <text evidence="11">S-adenosyl-L-methionine-dependent 2'-O-ribose methyltransferase that catalyzes the formation of 2'-O-methyluridine at position 1369 (Um1369) in the 16S mitochondrial large subunit ribosomal RNA (mtLSU rRNA), a universally conserved modification in the peptidyl transferase domain of the mtLSU rRNA. This activity may require prior 2'-O-methylguanosine modification at position 1370 (Gm1370) by MRM3. Essential for late-stage assembly of mtLSU required for efficient translation of mitochondrial DNA encoded proteins; methyltransferase activity is not required for this function. Essential for mitochondrial respiratory function.</text>
</comment>
<keyword evidence="5" id="KW-0808">Transferase</keyword>
<evidence type="ECO:0000256" key="8">
    <source>
        <dbReference type="ARBA" id="ARBA00023128"/>
    </source>
</evidence>
<dbReference type="CDD" id="cd02440">
    <property type="entry name" value="AdoMet_MTases"/>
    <property type="match status" value="1"/>
</dbReference>
<evidence type="ECO:0000259" key="16">
    <source>
        <dbReference type="Pfam" id="PF01728"/>
    </source>
</evidence>
<evidence type="ECO:0000256" key="7">
    <source>
        <dbReference type="ARBA" id="ARBA00022946"/>
    </source>
</evidence>
<dbReference type="InterPro" id="IPR029063">
    <property type="entry name" value="SAM-dependent_MTases_sf"/>
</dbReference>
<dbReference type="Pfam" id="PF01728">
    <property type="entry name" value="FtsJ"/>
    <property type="match status" value="1"/>
</dbReference>
<keyword evidence="8" id="KW-0496">Mitochondrion</keyword>
<keyword evidence="6 15" id="KW-0949">S-adenosyl-L-methionine</keyword>
<dbReference type="GO" id="GO:1902775">
    <property type="term" value="P:mitochondrial large ribosomal subunit assembly"/>
    <property type="evidence" value="ECO:0007669"/>
    <property type="project" value="UniProtKB-ARBA"/>
</dbReference>
<proteinExistence type="inferred from homology"/>
<organism evidence="17 18">
    <name type="scientific">Eleutherodactylus coqui</name>
    <name type="common">Puerto Rican coqui</name>
    <dbReference type="NCBI Taxonomy" id="57060"/>
    <lineage>
        <taxon>Eukaryota</taxon>
        <taxon>Metazoa</taxon>
        <taxon>Chordata</taxon>
        <taxon>Craniata</taxon>
        <taxon>Vertebrata</taxon>
        <taxon>Euteleostomi</taxon>
        <taxon>Amphibia</taxon>
        <taxon>Batrachia</taxon>
        <taxon>Anura</taxon>
        <taxon>Neobatrachia</taxon>
        <taxon>Hyloidea</taxon>
        <taxon>Eleutherodactylidae</taxon>
        <taxon>Eleutherodactylinae</taxon>
        <taxon>Eleutherodactylus</taxon>
        <taxon>Eleutherodactylus</taxon>
    </lineage>
</organism>
<dbReference type="EMBL" id="WNTK01000010">
    <property type="protein sequence ID" value="KAG9476980.1"/>
    <property type="molecule type" value="Genomic_DNA"/>
</dbReference>
<comment type="caution">
    <text evidence="17">The sequence shown here is derived from an EMBL/GenBank/DDBJ whole genome shotgun (WGS) entry which is preliminary data.</text>
</comment>
<evidence type="ECO:0000256" key="3">
    <source>
        <dbReference type="ARBA" id="ARBA00022552"/>
    </source>
</evidence>
<feature type="domain" description="Ribosomal RNA methyltransferase FtsJ" evidence="16">
    <location>
        <begin position="56"/>
        <end position="239"/>
    </location>
</feature>
<evidence type="ECO:0000256" key="14">
    <source>
        <dbReference type="ARBA" id="ARBA00082868"/>
    </source>
</evidence>
<evidence type="ECO:0000256" key="15">
    <source>
        <dbReference type="PIRSR" id="PIRSR005461-1"/>
    </source>
</evidence>
<keyword evidence="4" id="KW-0489">Methyltransferase</keyword>
<evidence type="ECO:0000256" key="10">
    <source>
        <dbReference type="ARBA" id="ARBA00051808"/>
    </source>
</evidence>
<evidence type="ECO:0000256" key="11">
    <source>
        <dbReference type="ARBA" id="ARBA00058412"/>
    </source>
</evidence>
<dbReference type="AlphaFoldDB" id="A0A8J6EXR6"/>
<dbReference type="SUPFAM" id="SSF53335">
    <property type="entry name" value="S-adenosyl-L-methionine-dependent methyltransferases"/>
    <property type="match status" value="1"/>
</dbReference>
<dbReference type="FunFam" id="3.40.50.150:FF:000129">
    <property type="entry name" value="Mitochondrial rRNA methyltransferase 2"/>
    <property type="match status" value="1"/>
</dbReference>
<keyword evidence="7" id="KW-0809">Transit peptide</keyword>
<evidence type="ECO:0000256" key="1">
    <source>
        <dbReference type="ARBA" id="ARBA00004173"/>
    </source>
</evidence>
<comment type="subcellular location">
    <subcellularLocation>
        <location evidence="1">Mitochondrion</location>
    </subcellularLocation>
</comment>
<evidence type="ECO:0000256" key="5">
    <source>
        <dbReference type="ARBA" id="ARBA00022679"/>
    </source>
</evidence>
<keyword evidence="3" id="KW-0698">rRNA processing</keyword>
<dbReference type="PANTHER" id="PTHR10920">
    <property type="entry name" value="RIBOSOMAL RNA METHYLTRANSFERASE"/>
    <property type="match status" value="1"/>
</dbReference>
<dbReference type="GO" id="GO:0005759">
    <property type="term" value="C:mitochondrial matrix"/>
    <property type="evidence" value="ECO:0007669"/>
    <property type="project" value="UniProtKB-ARBA"/>
</dbReference>
<dbReference type="InterPro" id="IPR015507">
    <property type="entry name" value="rRNA-MeTfrase_E"/>
</dbReference>
<dbReference type="HAMAP" id="MF_01547">
    <property type="entry name" value="RNA_methyltr_E"/>
    <property type="match status" value="1"/>
</dbReference>